<dbReference type="Proteomes" id="UP000276991">
    <property type="component" value="Unassembled WGS sequence"/>
</dbReference>
<gene>
    <name evidence="3" type="ORF">NAV_LOCUS2352</name>
</gene>
<reference evidence="3 4" key="1">
    <citation type="submission" date="2018-08" db="EMBL/GenBank/DDBJ databases">
        <authorList>
            <person name="Laetsch R D."/>
            <person name="Stevens L."/>
            <person name="Kumar S."/>
            <person name="Blaxter L. M."/>
        </authorList>
    </citation>
    <scope>NUCLEOTIDE SEQUENCE [LARGE SCALE GENOMIC DNA]</scope>
</reference>
<evidence type="ECO:0000313" key="4">
    <source>
        <dbReference type="Proteomes" id="UP000276991"/>
    </source>
</evidence>
<proteinExistence type="predicted"/>
<feature type="coiled-coil region" evidence="1">
    <location>
        <begin position="335"/>
        <end position="369"/>
    </location>
</feature>
<sequence>MSEKGRDIRETKLEKPEKHVNKPIQAIKKLKNHFYKSSKKNKFKATSTALSIVRNVDATSKITDASRTADTPRSVISHSIESIHNAEPSQQTVVSRTVEPVQSHVISISSNNDKPIRNVDLSSPGIVVSRNTNLSRSTKVIRNGTVDFQTPNTSRNTIANISRNSNISRVTDTFGVNNLSRDMKMPHNEEMVYSNDLSCNTKEIGKNGELTGKNIDITDGKSLINGQKSSPEVTDQSSQLRTSQSLLISAENINAMKAELSEETKVEKLSDIAIEQQLASLNQRLKILIDENEKTNKREEQLFATKNQILAKIDIVKKQISEAMDHYRDIAHACHEKIEKEEIRQNEMLMDLKERIEKLDDMCTDINNQVDDMTATLNTAYNAGESDALYMIAACSYSTSLLTASNSMSPSATNKEKKIDTLISTPID</sequence>
<organism evidence="3 4">
    <name type="scientific">Acanthocheilonema viteae</name>
    <name type="common">Filarial nematode worm</name>
    <name type="synonym">Dipetalonema viteae</name>
    <dbReference type="NCBI Taxonomy" id="6277"/>
    <lineage>
        <taxon>Eukaryota</taxon>
        <taxon>Metazoa</taxon>
        <taxon>Ecdysozoa</taxon>
        <taxon>Nematoda</taxon>
        <taxon>Chromadorea</taxon>
        <taxon>Rhabditida</taxon>
        <taxon>Spirurina</taxon>
        <taxon>Spiruromorpha</taxon>
        <taxon>Filarioidea</taxon>
        <taxon>Onchocercidae</taxon>
        <taxon>Acanthocheilonema</taxon>
    </lineage>
</organism>
<feature type="region of interest" description="Disordered" evidence="2">
    <location>
        <begin position="406"/>
        <end position="428"/>
    </location>
</feature>
<accession>A0A498SEJ4</accession>
<evidence type="ECO:0000313" key="3">
    <source>
        <dbReference type="EMBL" id="VBB27522.1"/>
    </source>
</evidence>
<dbReference type="OrthoDB" id="5860420at2759"/>
<evidence type="ECO:0000256" key="1">
    <source>
        <dbReference type="SAM" id="Coils"/>
    </source>
</evidence>
<protein>
    <submittedName>
        <fullName evidence="3">Uncharacterized protein</fullName>
    </submittedName>
</protein>
<dbReference type="EMBL" id="UPTC01000243">
    <property type="protein sequence ID" value="VBB27522.1"/>
    <property type="molecule type" value="Genomic_DNA"/>
</dbReference>
<name>A0A498SEJ4_ACAVI</name>
<keyword evidence="1" id="KW-0175">Coiled coil</keyword>
<dbReference type="AlphaFoldDB" id="A0A498SEJ4"/>
<evidence type="ECO:0000256" key="2">
    <source>
        <dbReference type="SAM" id="MobiDB-lite"/>
    </source>
</evidence>
<keyword evidence="4" id="KW-1185">Reference proteome</keyword>